<evidence type="ECO:0000256" key="2">
    <source>
        <dbReference type="ARBA" id="ARBA00022737"/>
    </source>
</evidence>
<evidence type="ECO:0000313" key="7">
    <source>
        <dbReference type="Proteomes" id="UP000176923"/>
    </source>
</evidence>
<organism evidence="6 7">
    <name type="scientific">Candidatus Gottesmanbacteria bacterium RIFCSPHIGHO2_02_FULL_39_11</name>
    <dbReference type="NCBI Taxonomy" id="1798382"/>
    <lineage>
        <taxon>Bacteria</taxon>
        <taxon>Candidatus Gottesmaniibacteriota</taxon>
    </lineage>
</organism>
<dbReference type="SMART" id="SM00271">
    <property type="entry name" value="DnaJ"/>
    <property type="match status" value="1"/>
</dbReference>
<keyword evidence="3" id="KW-0863">Zinc-finger</keyword>
<dbReference type="PROSITE" id="PS50076">
    <property type="entry name" value="DNAJ_2"/>
    <property type="match status" value="1"/>
</dbReference>
<evidence type="ECO:0000313" key="6">
    <source>
        <dbReference type="EMBL" id="OGG17009.1"/>
    </source>
</evidence>
<dbReference type="InterPro" id="IPR001623">
    <property type="entry name" value="DnaJ_domain"/>
</dbReference>
<evidence type="ECO:0000256" key="4">
    <source>
        <dbReference type="ARBA" id="ARBA00022833"/>
    </source>
</evidence>
<dbReference type="Pfam" id="PF01556">
    <property type="entry name" value="DnaJ_C"/>
    <property type="match status" value="1"/>
</dbReference>
<comment type="caution">
    <text evidence="6">The sequence shown here is derived from an EMBL/GenBank/DDBJ whole genome shotgun (WGS) entry which is preliminary data.</text>
</comment>
<dbReference type="CDD" id="cd10747">
    <property type="entry name" value="DnaJ_C"/>
    <property type="match status" value="1"/>
</dbReference>
<dbReference type="Pfam" id="PF00226">
    <property type="entry name" value="DnaJ"/>
    <property type="match status" value="1"/>
</dbReference>
<dbReference type="PANTHER" id="PTHR43096">
    <property type="entry name" value="DNAJ HOMOLOG 1, MITOCHONDRIAL-RELATED"/>
    <property type="match status" value="1"/>
</dbReference>
<evidence type="ECO:0000256" key="3">
    <source>
        <dbReference type="ARBA" id="ARBA00022771"/>
    </source>
</evidence>
<dbReference type="InterPro" id="IPR036869">
    <property type="entry name" value="J_dom_sf"/>
</dbReference>
<dbReference type="SUPFAM" id="SSF46565">
    <property type="entry name" value="Chaperone J-domain"/>
    <property type="match status" value="1"/>
</dbReference>
<dbReference type="PANTHER" id="PTHR43096:SF10">
    <property type="entry name" value="CHAPERONE PROTEIN DNAJ A6, CHLOROPLASTIC"/>
    <property type="match status" value="1"/>
</dbReference>
<sequence length="296" mass="32813">MADYYSLLGVSKSATPDEIKRAYRKLALEWHPDRNKSEGASEKFKEINKAYEVLGDPKKKDMYDQYGEAAFKPGVAGGGYPGGGQQGGQWGPFSYTYTTNGGGGGSPFEGVDFGGFSDPFEIFESFFGGGFGRSQRKQKEIYRIKIDFIEAVRGVEKTVEINGKKHTIKIPAGVDEGNRIRFDEFDILISVSPHPRIKREGQDILLDCEISFSQATLGDVVEVETIDGPLKLKVPSGTQPDALIRLGGKGVPSVHGRGRGDQYIHFKVKIPTHLTSRQKELLKEFDEESKKKRGWI</sequence>
<feature type="domain" description="J" evidence="5">
    <location>
        <begin position="3"/>
        <end position="67"/>
    </location>
</feature>
<dbReference type="InterPro" id="IPR018253">
    <property type="entry name" value="DnaJ_domain_CS"/>
</dbReference>
<keyword evidence="4" id="KW-0862">Zinc</keyword>
<keyword evidence="1" id="KW-0479">Metal-binding</keyword>
<evidence type="ECO:0000259" key="5">
    <source>
        <dbReference type="PROSITE" id="PS50076"/>
    </source>
</evidence>
<accession>A0A1F5ZX08</accession>
<evidence type="ECO:0000256" key="1">
    <source>
        <dbReference type="ARBA" id="ARBA00022723"/>
    </source>
</evidence>
<dbReference type="STRING" id="1798382.A3D77_03730"/>
<reference evidence="6 7" key="1">
    <citation type="journal article" date="2016" name="Nat. Commun.">
        <title>Thousands of microbial genomes shed light on interconnected biogeochemical processes in an aquifer system.</title>
        <authorList>
            <person name="Anantharaman K."/>
            <person name="Brown C.T."/>
            <person name="Hug L.A."/>
            <person name="Sharon I."/>
            <person name="Castelle C.J."/>
            <person name="Probst A.J."/>
            <person name="Thomas B.C."/>
            <person name="Singh A."/>
            <person name="Wilkins M.J."/>
            <person name="Karaoz U."/>
            <person name="Brodie E.L."/>
            <person name="Williams K.H."/>
            <person name="Hubbard S.S."/>
            <person name="Banfield J.F."/>
        </authorList>
    </citation>
    <scope>NUCLEOTIDE SEQUENCE [LARGE SCALE GENOMIC DNA]</scope>
</reference>
<dbReference type="GO" id="GO:0042026">
    <property type="term" value="P:protein refolding"/>
    <property type="evidence" value="ECO:0007669"/>
    <property type="project" value="TreeGrafter"/>
</dbReference>
<dbReference type="PRINTS" id="PR00625">
    <property type="entry name" value="JDOMAIN"/>
</dbReference>
<dbReference type="AlphaFoldDB" id="A0A1F5ZX08"/>
<dbReference type="InterPro" id="IPR008971">
    <property type="entry name" value="HSP40/DnaJ_pept-bd"/>
</dbReference>
<proteinExistence type="predicted"/>
<name>A0A1F5ZX08_9BACT</name>
<dbReference type="SUPFAM" id="SSF49493">
    <property type="entry name" value="HSP40/DnaJ peptide-binding domain"/>
    <property type="match status" value="2"/>
</dbReference>
<dbReference type="EMBL" id="MFJL01000004">
    <property type="protein sequence ID" value="OGG17009.1"/>
    <property type="molecule type" value="Genomic_DNA"/>
</dbReference>
<dbReference type="GO" id="GO:0008270">
    <property type="term" value="F:zinc ion binding"/>
    <property type="evidence" value="ECO:0007669"/>
    <property type="project" value="UniProtKB-KW"/>
</dbReference>
<dbReference type="InterPro" id="IPR002939">
    <property type="entry name" value="DnaJ_C"/>
</dbReference>
<dbReference type="Gene3D" id="2.60.260.20">
    <property type="entry name" value="Urease metallochaperone UreE, N-terminal domain"/>
    <property type="match status" value="2"/>
</dbReference>
<dbReference type="GO" id="GO:0051082">
    <property type="term" value="F:unfolded protein binding"/>
    <property type="evidence" value="ECO:0007669"/>
    <property type="project" value="InterPro"/>
</dbReference>
<keyword evidence="2" id="KW-0677">Repeat</keyword>
<dbReference type="FunFam" id="2.60.260.20:FF:000005">
    <property type="entry name" value="Chaperone protein dnaJ 1, mitochondrial"/>
    <property type="match status" value="1"/>
</dbReference>
<gene>
    <name evidence="6" type="ORF">A3D77_03730</name>
</gene>
<dbReference type="Proteomes" id="UP000176923">
    <property type="component" value="Unassembled WGS sequence"/>
</dbReference>
<dbReference type="Gene3D" id="1.10.287.110">
    <property type="entry name" value="DnaJ domain"/>
    <property type="match status" value="1"/>
</dbReference>
<dbReference type="CDD" id="cd06257">
    <property type="entry name" value="DnaJ"/>
    <property type="match status" value="1"/>
</dbReference>
<protein>
    <recommendedName>
        <fullName evidence="5">J domain-containing protein</fullName>
    </recommendedName>
</protein>
<dbReference type="PROSITE" id="PS00636">
    <property type="entry name" value="DNAJ_1"/>
    <property type="match status" value="1"/>
</dbReference>
<dbReference type="GO" id="GO:0005737">
    <property type="term" value="C:cytoplasm"/>
    <property type="evidence" value="ECO:0007669"/>
    <property type="project" value="TreeGrafter"/>
</dbReference>